<evidence type="ECO:0000313" key="1">
    <source>
        <dbReference type="EMBL" id="KAK6628607.1"/>
    </source>
</evidence>
<comment type="caution">
    <text evidence="1">The sequence shown here is derived from an EMBL/GenBank/DDBJ whole genome shotgun (WGS) entry which is preliminary data.</text>
</comment>
<sequence length="70" mass="8398">MEAESNPDGSARNVQKARWRNSVILDWIGYKEKKKKKKQEHLIAQEINRTRLKRSNLLAKYQEVEKMEKQ</sequence>
<reference evidence="1 2" key="1">
    <citation type="submission" date="2023-10" db="EMBL/GenBank/DDBJ databases">
        <title>Genomes of two closely related lineages of the louse Polyplax serrata with different host specificities.</title>
        <authorList>
            <person name="Martinu J."/>
            <person name="Tarabai H."/>
            <person name="Stefka J."/>
            <person name="Hypsa V."/>
        </authorList>
    </citation>
    <scope>NUCLEOTIDE SEQUENCE [LARGE SCALE GENOMIC DNA]</scope>
    <source>
        <strain evidence="1">HR10_N</strain>
    </source>
</reference>
<name>A0AAN8PDV3_POLSC</name>
<dbReference type="Proteomes" id="UP001372834">
    <property type="component" value="Unassembled WGS sequence"/>
</dbReference>
<accession>A0AAN8PDV3</accession>
<dbReference type="EMBL" id="JAWJWE010000036">
    <property type="protein sequence ID" value="KAK6628607.1"/>
    <property type="molecule type" value="Genomic_DNA"/>
</dbReference>
<protein>
    <submittedName>
        <fullName evidence="1">Uncharacterized protein</fullName>
    </submittedName>
</protein>
<organism evidence="1 2">
    <name type="scientific">Polyplax serrata</name>
    <name type="common">Common mouse louse</name>
    <dbReference type="NCBI Taxonomy" id="468196"/>
    <lineage>
        <taxon>Eukaryota</taxon>
        <taxon>Metazoa</taxon>
        <taxon>Ecdysozoa</taxon>
        <taxon>Arthropoda</taxon>
        <taxon>Hexapoda</taxon>
        <taxon>Insecta</taxon>
        <taxon>Pterygota</taxon>
        <taxon>Neoptera</taxon>
        <taxon>Paraneoptera</taxon>
        <taxon>Psocodea</taxon>
        <taxon>Troctomorpha</taxon>
        <taxon>Phthiraptera</taxon>
        <taxon>Anoplura</taxon>
        <taxon>Polyplacidae</taxon>
        <taxon>Polyplax</taxon>
    </lineage>
</organism>
<dbReference type="AlphaFoldDB" id="A0AAN8PDV3"/>
<gene>
    <name evidence="1" type="ORF">RUM43_002422</name>
</gene>
<evidence type="ECO:0000313" key="2">
    <source>
        <dbReference type="Proteomes" id="UP001372834"/>
    </source>
</evidence>
<proteinExistence type="predicted"/>